<reference evidence="2 3" key="1">
    <citation type="journal article" date="2019" name="Commun. Biol.">
        <title>The bagworm genome reveals a unique fibroin gene that provides high tensile strength.</title>
        <authorList>
            <person name="Kono N."/>
            <person name="Nakamura H."/>
            <person name="Ohtoshi R."/>
            <person name="Tomita M."/>
            <person name="Numata K."/>
            <person name="Arakawa K."/>
        </authorList>
    </citation>
    <scope>NUCLEOTIDE SEQUENCE [LARGE SCALE GENOMIC DNA]</scope>
</reference>
<sequence length="344" mass="38358">MVTYLEPQRRPHSRRHYIRVEERHRCGSSGGGALLDGEALVHPTVPRKTGSAPRFAHTEHGRKSVILSVHRSLLLARLNRSLRSTSVGIGIETATDGEFKIQFGSRAGNRSRSYIISEKYSQNITLEHALFKSEPQPVTETKLQTRRRAESKGETGGDRDRERAEVEHGRAAEIRTKSMDKQHRDQSSKRGRDRHLPTSRPEFKAGPGSSSTHIETGSAIKSGTANGIATGSWLKSNTGVRLKSELRVWISSTEIRVQSGAGIVIYPHRDRVSNQKRDRERDSDRLVAETEIGRSTRSSRSRQNGVKSGQVALMACTLYARCMHALCTLHARFMHASNASKESH</sequence>
<protein>
    <submittedName>
        <fullName evidence="2">Uncharacterized protein</fullName>
    </submittedName>
</protein>
<dbReference type="Proteomes" id="UP000299102">
    <property type="component" value="Unassembled WGS sequence"/>
</dbReference>
<evidence type="ECO:0000313" key="2">
    <source>
        <dbReference type="EMBL" id="GBP11442.1"/>
    </source>
</evidence>
<name>A0A4C1TAG3_EUMVA</name>
<organism evidence="2 3">
    <name type="scientific">Eumeta variegata</name>
    <name type="common">Bagworm moth</name>
    <name type="synonym">Eumeta japonica</name>
    <dbReference type="NCBI Taxonomy" id="151549"/>
    <lineage>
        <taxon>Eukaryota</taxon>
        <taxon>Metazoa</taxon>
        <taxon>Ecdysozoa</taxon>
        <taxon>Arthropoda</taxon>
        <taxon>Hexapoda</taxon>
        <taxon>Insecta</taxon>
        <taxon>Pterygota</taxon>
        <taxon>Neoptera</taxon>
        <taxon>Endopterygota</taxon>
        <taxon>Lepidoptera</taxon>
        <taxon>Glossata</taxon>
        <taxon>Ditrysia</taxon>
        <taxon>Tineoidea</taxon>
        <taxon>Psychidae</taxon>
        <taxon>Oiketicinae</taxon>
        <taxon>Eumeta</taxon>
    </lineage>
</organism>
<evidence type="ECO:0000313" key="3">
    <source>
        <dbReference type="Proteomes" id="UP000299102"/>
    </source>
</evidence>
<feature type="region of interest" description="Disordered" evidence="1">
    <location>
        <begin position="131"/>
        <end position="232"/>
    </location>
</feature>
<proteinExistence type="predicted"/>
<feature type="compositionally biased region" description="Basic and acidic residues" evidence="1">
    <location>
        <begin position="147"/>
        <end position="196"/>
    </location>
</feature>
<dbReference type="EMBL" id="BGZK01000046">
    <property type="protein sequence ID" value="GBP11442.1"/>
    <property type="molecule type" value="Genomic_DNA"/>
</dbReference>
<accession>A0A4C1TAG3</accession>
<dbReference type="AlphaFoldDB" id="A0A4C1TAG3"/>
<gene>
    <name evidence="2" type="ORF">EVAR_92943_1</name>
</gene>
<keyword evidence="3" id="KW-1185">Reference proteome</keyword>
<evidence type="ECO:0000256" key="1">
    <source>
        <dbReference type="SAM" id="MobiDB-lite"/>
    </source>
</evidence>
<feature type="compositionally biased region" description="Polar residues" evidence="1">
    <location>
        <begin position="208"/>
        <end position="232"/>
    </location>
</feature>
<comment type="caution">
    <text evidence="2">The sequence shown here is derived from an EMBL/GenBank/DDBJ whole genome shotgun (WGS) entry which is preliminary data.</text>
</comment>